<dbReference type="EMBL" id="AZIM01003636">
    <property type="protein sequence ID" value="ETE61809.1"/>
    <property type="molecule type" value="Genomic_DNA"/>
</dbReference>
<accession>V8NHN1</accession>
<dbReference type="OrthoDB" id="25503at2759"/>
<evidence type="ECO:0000313" key="1">
    <source>
        <dbReference type="EMBL" id="ETE61809.1"/>
    </source>
</evidence>
<proteinExistence type="predicted"/>
<name>V8NHN1_OPHHA</name>
<feature type="non-terminal residue" evidence="1">
    <location>
        <position position="1"/>
    </location>
</feature>
<evidence type="ECO:0000313" key="2">
    <source>
        <dbReference type="Proteomes" id="UP000018936"/>
    </source>
</evidence>
<dbReference type="Proteomes" id="UP000018936">
    <property type="component" value="Unassembled WGS sequence"/>
</dbReference>
<reference evidence="1 2" key="1">
    <citation type="journal article" date="2013" name="Proc. Natl. Acad. Sci. U.S.A.">
        <title>The king cobra genome reveals dynamic gene evolution and adaptation in the snake venom system.</title>
        <authorList>
            <person name="Vonk F.J."/>
            <person name="Casewell N.R."/>
            <person name="Henkel C.V."/>
            <person name="Heimberg A.M."/>
            <person name="Jansen H.J."/>
            <person name="McCleary R.J."/>
            <person name="Kerkkamp H.M."/>
            <person name="Vos R.A."/>
            <person name="Guerreiro I."/>
            <person name="Calvete J.J."/>
            <person name="Wuster W."/>
            <person name="Woods A.E."/>
            <person name="Logan J.M."/>
            <person name="Harrison R.A."/>
            <person name="Castoe T.A."/>
            <person name="de Koning A.P."/>
            <person name="Pollock D.D."/>
            <person name="Yandell M."/>
            <person name="Calderon D."/>
            <person name="Renjifo C."/>
            <person name="Currier R.B."/>
            <person name="Salgado D."/>
            <person name="Pla D."/>
            <person name="Sanz L."/>
            <person name="Hyder A.S."/>
            <person name="Ribeiro J.M."/>
            <person name="Arntzen J.W."/>
            <person name="van den Thillart G.E."/>
            <person name="Boetzer M."/>
            <person name="Pirovano W."/>
            <person name="Dirks R.P."/>
            <person name="Spaink H.P."/>
            <person name="Duboule D."/>
            <person name="McGlinn E."/>
            <person name="Kini R.M."/>
            <person name="Richardson M.K."/>
        </authorList>
    </citation>
    <scope>NUCLEOTIDE SEQUENCE</scope>
    <source>
        <tissue evidence="1">Blood</tissue>
    </source>
</reference>
<dbReference type="AlphaFoldDB" id="V8NHN1"/>
<comment type="caution">
    <text evidence="1">The sequence shown here is derived from an EMBL/GenBank/DDBJ whole genome shotgun (WGS) entry which is preliminary data.</text>
</comment>
<gene>
    <name evidence="1" type="primary">ranbp10</name>
    <name evidence="1" type="ORF">L345_12440</name>
</gene>
<organism evidence="1 2">
    <name type="scientific">Ophiophagus hannah</name>
    <name type="common">King cobra</name>
    <name type="synonym">Naja hannah</name>
    <dbReference type="NCBI Taxonomy" id="8665"/>
    <lineage>
        <taxon>Eukaryota</taxon>
        <taxon>Metazoa</taxon>
        <taxon>Chordata</taxon>
        <taxon>Craniata</taxon>
        <taxon>Vertebrata</taxon>
        <taxon>Euteleostomi</taxon>
        <taxon>Lepidosauria</taxon>
        <taxon>Squamata</taxon>
        <taxon>Bifurcata</taxon>
        <taxon>Unidentata</taxon>
        <taxon>Episquamata</taxon>
        <taxon>Toxicofera</taxon>
        <taxon>Serpentes</taxon>
        <taxon>Colubroidea</taxon>
        <taxon>Elapidae</taxon>
        <taxon>Elapinae</taxon>
        <taxon>Ophiophagus</taxon>
    </lineage>
</organism>
<protein>
    <submittedName>
        <fullName evidence="1">Ran-binding protein 10</fullName>
    </submittedName>
</protein>
<sequence>MVWTPQSSDSSPSRGFEKNVWVSKTPEFWQSNRSTQLFSLDGPRERERETQSPTFEPCCLIVFTEELKRFLTCLLPLSLLLLLLLCLFKPGHGKNHKDAASVRATHPIPAASTRFPKSIPNPLSRGLGLHLSSLSLLINPGKSFGSLRRPAVSNFWAWPGLGMGWQRGTGSRKRRASVHIALAKVAGRCAHMQLHLSCVCTHAPASHSCGPIPNRPWPGSGLGPRSWGALLTIYKKILGM</sequence>
<keyword evidence="2" id="KW-1185">Reference proteome</keyword>